<evidence type="ECO:0008006" key="3">
    <source>
        <dbReference type="Google" id="ProtNLM"/>
    </source>
</evidence>
<evidence type="ECO:0000313" key="2">
    <source>
        <dbReference type="Proteomes" id="UP001442364"/>
    </source>
</evidence>
<evidence type="ECO:0000313" key="1">
    <source>
        <dbReference type="EMBL" id="MEQ2378984.1"/>
    </source>
</evidence>
<keyword evidence="2" id="KW-1185">Reference proteome</keyword>
<proteinExistence type="predicted"/>
<dbReference type="InterPro" id="IPR037010">
    <property type="entry name" value="VitB12-dep_Met_synth_activ_sf"/>
</dbReference>
<dbReference type="SUPFAM" id="SSF56507">
    <property type="entry name" value="Methionine synthase activation domain-like"/>
    <property type="match status" value="1"/>
</dbReference>
<dbReference type="PIRSF" id="PIRSF037984">
    <property type="entry name" value="Met_synth_TM0269_prd"/>
    <property type="match status" value="1"/>
</dbReference>
<sequence length="227" mass="24594">MKKQVTLSSINRAEVLRYLGYKGIGADETINSLIDECEAEVLKAAVPRYVYRVVDVTQVDEGVRLEGTSVTLKGNSIKEHLKGCNKAALIAVTISDGIDRMLRVMQASDLARAVISDSMASAAIEQVCDKVEAVIKEELPEYNQTFRFGIGYGDLPLSQQGEFLKILNAPKLIGLNIGKTDMMTPTKSVTAVIGLTTGEVSSQKKGCMSCNLKGTCRFREAGGHCNE</sequence>
<organism evidence="1 2">
    <name type="scientific">[Lactobacillus] rogosae</name>
    <dbReference type="NCBI Taxonomy" id="706562"/>
    <lineage>
        <taxon>Bacteria</taxon>
        <taxon>Bacillati</taxon>
        <taxon>Bacillota</taxon>
        <taxon>Clostridia</taxon>
        <taxon>Lachnospirales</taxon>
        <taxon>Lachnospiraceae</taxon>
        <taxon>Lachnospira</taxon>
    </lineage>
</organism>
<dbReference type="InterPro" id="IPR017342">
    <property type="entry name" value="S-AdoMet-dep_Met_synth_prd"/>
</dbReference>
<comment type="caution">
    <text evidence="1">The sequence shown here is derived from an EMBL/GenBank/DDBJ whole genome shotgun (WGS) entry which is preliminary data.</text>
</comment>
<name>A0ABV1BU16_9FIRM</name>
<dbReference type="Proteomes" id="UP001442364">
    <property type="component" value="Unassembled WGS sequence"/>
</dbReference>
<dbReference type="Gene3D" id="3.40.109.40">
    <property type="match status" value="1"/>
</dbReference>
<accession>A0ABV1BU16</accession>
<protein>
    <recommendedName>
        <fullName evidence="3">Methionine synthase</fullName>
    </recommendedName>
</protein>
<gene>
    <name evidence="1" type="ORF">WMO14_03665</name>
</gene>
<dbReference type="RefSeq" id="WP_349153296.1">
    <property type="nucleotide sequence ID" value="NZ_JBBMER010000002.1"/>
</dbReference>
<reference evidence="1 2" key="1">
    <citation type="submission" date="2024-03" db="EMBL/GenBank/DDBJ databases">
        <title>Human intestinal bacterial collection.</title>
        <authorList>
            <person name="Pauvert C."/>
            <person name="Hitch T.C.A."/>
            <person name="Clavel T."/>
        </authorList>
    </citation>
    <scope>NUCLEOTIDE SEQUENCE [LARGE SCALE GENOMIC DNA]</scope>
    <source>
        <strain evidence="1 2">CLA-AA-H255</strain>
    </source>
</reference>
<dbReference type="EMBL" id="JBBMER010000002">
    <property type="protein sequence ID" value="MEQ2378984.1"/>
    <property type="molecule type" value="Genomic_DNA"/>
</dbReference>